<evidence type="ECO:0000256" key="1">
    <source>
        <dbReference type="SAM" id="MobiDB-lite"/>
    </source>
</evidence>
<accession>A0A9N8EDL1</accession>
<protein>
    <submittedName>
        <fullName evidence="2">Uncharacterized protein</fullName>
    </submittedName>
</protein>
<keyword evidence="3" id="KW-1185">Reference proteome</keyword>
<dbReference type="Proteomes" id="UP001153069">
    <property type="component" value="Unassembled WGS sequence"/>
</dbReference>
<gene>
    <name evidence="2" type="ORF">SEMRO_995_G229200.1</name>
</gene>
<dbReference type="EMBL" id="CAICTM010000993">
    <property type="protein sequence ID" value="CAB9519182.1"/>
    <property type="molecule type" value="Genomic_DNA"/>
</dbReference>
<comment type="caution">
    <text evidence="2">The sequence shown here is derived from an EMBL/GenBank/DDBJ whole genome shotgun (WGS) entry which is preliminary data.</text>
</comment>
<sequence length="417" mass="45135">MALNTNGRSGTAGHQKRTGYWSCEEKAYLDELIKQFMDGSLVGLENGTTLRSHLAARLDCHVKRISKRAEKIAKGIYNGRSTYVGKDFTLEESNDRGCKLERLRRAFLDQLDYREELQDPKGNVFKRALGLDSPDEKVARAEGSNPKNELAPFNGKDQKPLSIASVGNLALLHGNDQFWPSEMDRQVEFLSTLNKPSSTASLPRHGHAPEAPSGSIRNNGRVPMATALKSPPGQPHHQTPPSVGVPTSSAAHVATQISSFSKTTTNSRVPVAATAARLPVTCSSQAVPESSDDIIMAGMKLKRAIIKKRILSLTPPQGMVGHSSSSARTPLSHANNSVVVVQVQLTLKLLGQLDQSGLFSGGDDASIHTMRLALKLLRQVTATITTTTAVNDTRASFSAVPLPPEEEPIPKRARLNY</sequence>
<dbReference type="PANTHER" id="PTHR35213:SF3">
    <property type="entry name" value="MYB-LIKE DOMAIN-CONTAINING PROTEIN"/>
    <property type="match status" value="1"/>
</dbReference>
<dbReference type="PANTHER" id="PTHR35213">
    <property type="entry name" value="RING-TYPE DOMAIN-CONTAINING PROTEIN-RELATED"/>
    <property type="match status" value="1"/>
</dbReference>
<name>A0A9N8EDL1_9STRA</name>
<evidence type="ECO:0000313" key="2">
    <source>
        <dbReference type="EMBL" id="CAB9519182.1"/>
    </source>
</evidence>
<evidence type="ECO:0000313" key="3">
    <source>
        <dbReference type="Proteomes" id="UP001153069"/>
    </source>
</evidence>
<proteinExistence type="predicted"/>
<organism evidence="2 3">
    <name type="scientific">Seminavis robusta</name>
    <dbReference type="NCBI Taxonomy" id="568900"/>
    <lineage>
        <taxon>Eukaryota</taxon>
        <taxon>Sar</taxon>
        <taxon>Stramenopiles</taxon>
        <taxon>Ochrophyta</taxon>
        <taxon>Bacillariophyta</taxon>
        <taxon>Bacillariophyceae</taxon>
        <taxon>Bacillariophycidae</taxon>
        <taxon>Naviculales</taxon>
        <taxon>Naviculaceae</taxon>
        <taxon>Seminavis</taxon>
    </lineage>
</organism>
<dbReference type="AlphaFoldDB" id="A0A9N8EDL1"/>
<reference evidence="2" key="1">
    <citation type="submission" date="2020-06" db="EMBL/GenBank/DDBJ databases">
        <authorList>
            <consortium name="Plant Systems Biology data submission"/>
        </authorList>
    </citation>
    <scope>NUCLEOTIDE SEQUENCE</scope>
    <source>
        <strain evidence="2">D6</strain>
    </source>
</reference>
<feature type="region of interest" description="Disordered" evidence="1">
    <location>
        <begin position="195"/>
        <end position="249"/>
    </location>
</feature>
<feature type="region of interest" description="Disordered" evidence="1">
    <location>
        <begin position="134"/>
        <end position="156"/>
    </location>
</feature>
<feature type="compositionally biased region" description="Polar residues" evidence="1">
    <location>
        <begin position="236"/>
        <end position="249"/>
    </location>
</feature>